<accession>A0A9X1P103</accession>
<evidence type="ECO:0000313" key="2">
    <source>
        <dbReference type="Proteomes" id="UP001139035"/>
    </source>
</evidence>
<keyword evidence="2" id="KW-1185">Reference proteome</keyword>
<gene>
    <name evidence="1" type="ORF">LZD57_15475</name>
</gene>
<evidence type="ECO:0000313" key="1">
    <source>
        <dbReference type="EMBL" id="MCE7029392.1"/>
    </source>
</evidence>
<dbReference type="AlphaFoldDB" id="A0A9X1P103"/>
<dbReference type="Proteomes" id="UP001139035">
    <property type="component" value="Unassembled WGS sequence"/>
</dbReference>
<organism evidence="1 2">
    <name type="scientific">Jiella avicenniae</name>
    <dbReference type="NCBI Taxonomy" id="2907202"/>
    <lineage>
        <taxon>Bacteria</taxon>
        <taxon>Pseudomonadati</taxon>
        <taxon>Pseudomonadota</taxon>
        <taxon>Alphaproteobacteria</taxon>
        <taxon>Hyphomicrobiales</taxon>
        <taxon>Aurantimonadaceae</taxon>
        <taxon>Jiella</taxon>
    </lineage>
</organism>
<sequence length="162" mass="18330">MTTDRSPRLDQGRLAFSQDLILSVQRRETGPGRRRNLGLLPLRPCENGRDGRDFIGTVPPKETAWLGLQASHSNRVFTVRVAARPSTEMERVTRELLTLPPTFALDLAVPEEQEEALWIIVSTMRRSIRILLTHEISPTASAEIVPELRDPKLRAYGGWRLP</sequence>
<proteinExistence type="predicted"/>
<reference evidence="1" key="1">
    <citation type="submission" date="2022-01" db="EMBL/GenBank/DDBJ databases">
        <title>Jiella avicenniae sp. nov., a novel endophytic bacterium isolated from bark of Avicennia marina.</title>
        <authorList>
            <person name="Tuo L."/>
        </authorList>
    </citation>
    <scope>NUCLEOTIDE SEQUENCE</scope>
    <source>
        <strain evidence="1">CBK1P-4</strain>
    </source>
</reference>
<protein>
    <submittedName>
        <fullName evidence="1">Uncharacterized protein</fullName>
    </submittedName>
</protein>
<dbReference type="EMBL" id="JAJUWU010000016">
    <property type="protein sequence ID" value="MCE7029392.1"/>
    <property type="molecule type" value="Genomic_DNA"/>
</dbReference>
<name>A0A9X1P103_9HYPH</name>
<comment type="caution">
    <text evidence="1">The sequence shown here is derived from an EMBL/GenBank/DDBJ whole genome shotgun (WGS) entry which is preliminary data.</text>
</comment>
<dbReference type="RefSeq" id="WP_233720387.1">
    <property type="nucleotide sequence ID" value="NZ_JAJUWU010000016.1"/>
</dbReference>